<dbReference type="RefSeq" id="WP_129417171.1">
    <property type="nucleotide sequence ID" value="NZ_MZMU01000002.1"/>
</dbReference>
<dbReference type="PANTHER" id="PTHR13847">
    <property type="entry name" value="SARCOSINE DEHYDROGENASE-RELATED"/>
    <property type="match status" value="1"/>
</dbReference>
<dbReference type="AlphaFoldDB" id="A0A4Q1UDR1"/>
<dbReference type="InterPro" id="IPR006076">
    <property type="entry name" value="FAD-dep_OxRdtase"/>
</dbReference>
<dbReference type="InterPro" id="IPR036188">
    <property type="entry name" value="FAD/NAD-bd_sf"/>
</dbReference>
<dbReference type="PANTHER" id="PTHR13847:SF289">
    <property type="entry name" value="GLYCINE OXIDASE"/>
    <property type="match status" value="1"/>
</dbReference>
<gene>
    <name evidence="3" type="ORF">B5P46_01645</name>
</gene>
<evidence type="ECO:0000313" key="3">
    <source>
        <dbReference type="EMBL" id="RXT29803.1"/>
    </source>
</evidence>
<dbReference type="Proteomes" id="UP000290767">
    <property type="component" value="Unassembled WGS sequence"/>
</dbReference>
<keyword evidence="1" id="KW-0560">Oxidoreductase</keyword>
<feature type="domain" description="FAD dependent oxidoreductase" evidence="2">
    <location>
        <begin position="11"/>
        <end position="358"/>
    </location>
</feature>
<evidence type="ECO:0000259" key="2">
    <source>
        <dbReference type="Pfam" id="PF01266"/>
    </source>
</evidence>
<evidence type="ECO:0000256" key="1">
    <source>
        <dbReference type="ARBA" id="ARBA00023002"/>
    </source>
</evidence>
<dbReference type="SUPFAM" id="SSF51905">
    <property type="entry name" value="FAD/NAD(P)-binding domain"/>
    <property type="match status" value="1"/>
</dbReference>
<dbReference type="SUPFAM" id="SSF54373">
    <property type="entry name" value="FAD-linked reductases, C-terminal domain"/>
    <property type="match status" value="1"/>
</dbReference>
<dbReference type="Gene3D" id="3.30.9.10">
    <property type="entry name" value="D-Amino Acid Oxidase, subunit A, domain 2"/>
    <property type="match status" value="1"/>
</dbReference>
<dbReference type="GO" id="GO:0016491">
    <property type="term" value="F:oxidoreductase activity"/>
    <property type="evidence" value="ECO:0007669"/>
    <property type="project" value="UniProtKB-KW"/>
</dbReference>
<proteinExistence type="predicted"/>
<dbReference type="EMBL" id="MZMU01000002">
    <property type="protein sequence ID" value="RXT29803.1"/>
    <property type="molecule type" value="Genomic_DNA"/>
</dbReference>
<accession>A0A4Q1UDR1</accession>
<dbReference type="Pfam" id="PF01266">
    <property type="entry name" value="DAO"/>
    <property type="match status" value="1"/>
</dbReference>
<dbReference type="Gene3D" id="3.50.50.60">
    <property type="entry name" value="FAD/NAD(P)-binding domain"/>
    <property type="match status" value="1"/>
</dbReference>
<name>A0A4Q1UDR1_RHILE</name>
<comment type="caution">
    <text evidence="3">The sequence shown here is derived from an EMBL/GenBank/DDBJ whole genome shotgun (WGS) entry which is preliminary data.</text>
</comment>
<reference evidence="3 4" key="1">
    <citation type="submission" date="2017-03" db="EMBL/GenBank/DDBJ databases">
        <authorList>
            <person name="Safronova V.I."/>
            <person name="Sazanova A.L."/>
            <person name="Chirak E.R."/>
        </authorList>
    </citation>
    <scope>NUCLEOTIDE SEQUENCE [LARGE SCALE GENOMIC DNA]</scope>
    <source>
        <strain evidence="3 4">Tri-43</strain>
    </source>
</reference>
<evidence type="ECO:0000313" key="4">
    <source>
        <dbReference type="Proteomes" id="UP000290767"/>
    </source>
</evidence>
<sequence length="392" mass="40590">MAGSSQISAVDVLIVGGGIVGSACAALTSRAGASVTLIETNSELGLGASAAKSGLLTTAADGRSGSAYARFSALALERLRAIIPILETETGASAQVIRSRHLRIAAGTDEETLLDSYLGASDLRQPDEMMVDGEALRANRPWLSRKVTRGIIGGHAHHLQPSSFLKILACACRQAGVTIETGVKVASLKRRNSRIVGVRLADGRVVRAGTTVLAAGFESAALLTSIGQAIRLLPVRGQMAIVQGLEEIDILEDVISTGRGYIVPKPGGLIVIGATHERDNNKPILTLGGMGTLARIASVVPALTRLPIVGTFTGIRPMSPDGLPLIGPVPDTQGLLVATGHGSHGVLLSVATGEAIRDMAAGYSVTTDLATFDPRRWVGREHHAAIQVEGAL</sequence>
<protein>
    <recommendedName>
        <fullName evidence="2">FAD dependent oxidoreductase domain-containing protein</fullName>
    </recommendedName>
</protein>
<dbReference type="GO" id="GO:0005737">
    <property type="term" value="C:cytoplasm"/>
    <property type="evidence" value="ECO:0007669"/>
    <property type="project" value="TreeGrafter"/>
</dbReference>
<organism evidence="3 4">
    <name type="scientific">Rhizobium leguminosarum</name>
    <dbReference type="NCBI Taxonomy" id="384"/>
    <lineage>
        <taxon>Bacteria</taxon>
        <taxon>Pseudomonadati</taxon>
        <taxon>Pseudomonadota</taxon>
        <taxon>Alphaproteobacteria</taxon>
        <taxon>Hyphomicrobiales</taxon>
        <taxon>Rhizobiaceae</taxon>
        <taxon>Rhizobium/Agrobacterium group</taxon>
        <taxon>Rhizobium</taxon>
    </lineage>
</organism>